<comment type="caution">
    <text evidence="3">The sequence shown here is derived from an EMBL/GenBank/DDBJ whole genome shotgun (WGS) entry which is preliminary data.</text>
</comment>
<sequence>MYFYTVNQYVKMADSRIVMWGLLLCATLLMGCQSTPKSTASRVDIDALFYDELFTPVDIISPEDIYALPPSDIEQVKQAYFRDKSIKHHSQPPHEWLANYIGAQKGGFEYRDHYTRPAHETMTSRQGNCMSLVVLSAALAEVLNVPVEFQDIDVEPIWDKRGGFYLVNGHVNLLLFPTKNSNALMFRENKLLIDFLPERAIRGYSSERVDKQMLTAMYYNNVAAEALVKQEYDLAYALIKKSIQIDSSFGSNINTLAVIYRHKGDDAKAEQAYRTALKVNQEDVTTLFNLALILGEQNRLDEWAAVHKILELNRINNPFYYYDMGQQAFFEQQYQQALTWYKRALEKADYRHEFYFGLSRTYWATGNVGLAKKNMQKALALTVDENNKRRYQSKLQAMKFR</sequence>
<evidence type="ECO:0000256" key="1">
    <source>
        <dbReference type="ARBA" id="ARBA00022737"/>
    </source>
</evidence>
<dbReference type="Pfam" id="PF13181">
    <property type="entry name" value="TPR_8"/>
    <property type="match status" value="2"/>
</dbReference>
<keyword evidence="4" id="KW-1185">Reference proteome</keyword>
<evidence type="ECO:0000313" key="4">
    <source>
        <dbReference type="Proteomes" id="UP001139333"/>
    </source>
</evidence>
<reference evidence="3" key="1">
    <citation type="submission" date="2022-01" db="EMBL/GenBank/DDBJ databases">
        <title>Whole genome-based taxonomy of the Shewanellaceae.</title>
        <authorList>
            <person name="Martin-Rodriguez A.J."/>
        </authorList>
    </citation>
    <scope>NUCLEOTIDE SEQUENCE</scope>
    <source>
        <strain evidence="3">DSM 16422</strain>
    </source>
</reference>
<dbReference type="Gene3D" id="1.25.40.10">
    <property type="entry name" value="Tetratricopeptide repeat domain"/>
    <property type="match status" value="2"/>
</dbReference>
<keyword evidence="2" id="KW-0802">TPR repeat</keyword>
<dbReference type="SUPFAM" id="SSF81901">
    <property type="entry name" value="HCP-like"/>
    <property type="match status" value="1"/>
</dbReference>
<organism evidence="3 4">
    <name type="scientific">Shewanella gaetbuli</name>
    <dbReference type="NCBI Taxonomy" id="220752"/>
    <lineage>
        <taxon>Bacteria</taxon>
        <taxon>Pseudomonadati</taxon>
        <taxon>Pseudomonadota</taxon>
        <taxon>Gammaproteobacteria</taxon>
        <taxon>Alteromonadales</taxon>
        <taxon>Shewanellaceae</taxon>
        <taxon>Shewanella</taxon>
    </lineage>
</organism>
<protein>
    <submittedName>
        <fullName evidence="3">Tetratricopeptide repeat protein</fullName>
    </submittedName>
</protein>
<dbReference type="InterPro" id="IPR051685">
    <property type="entry name" value="Ycf3/AcsC/BcsC/TPR_MFPF"/>
</dbReference>
<dbReference type="EMBL" id="JAKIKP010000001">
    <property type="protein sequence ID" value="MCL1141248.1"/>
    <property type="molecule type" value="Genomic_DNA"/>
</dbReference>
<dbReference type="InterPro" id="IPR011990">
    <property type="entry name" value="TPR-like_helical_dom_sf"/>
</dbReference>
<name>A0A9X1ZGH2_9GAMM</name>
<evidence type="ECO:0000256" key="2">
    <source>
        <dbReference type="ARBA" id="ARBA00022803"/>
    </source>
</evidence>
<evidence type="ECO:0000313" key="3">
    <source>
        <dbReference type="EMBL" id="MCL1141248.1"/>
    </source>
</evidence>
<dbReference type="PANTHER" id="PTHR44943:SF8">
    <property type="entry name" value="TPR REPEAT-CONTAINING PROTEIN MJ0263"/>
    <property type="match status" value="1"/>
</dbReference>
<dbReference type="InterPro" id="IPR019734">
    <property type="entry name" value="TPR_rpt"/>
</dbReference>
<proteinExistence type="predicted"/>
<dbReference type="AlphaFoldDB" id="A0A9X1ZGH2"/>
<dbReference type="SMART" id="SM00028">
    <property type="entry name" value="TPR"/>
    <property type="match status" value="4"/>
</dbReference>
<dbReference type="PANTHER" id="PTHR44943">
    <property type="entry name" value="CELLULOSE SYNTHASE OPERON PROTEIN C"/>
    <property type="match status" value="1"/>
</dbReference>
<gene>
    <name evidence="3" type="ORF">L2672_00845</name>
</gene>
<accession>A0A9X1ZGH2</accession>
<keyword evidence="1" id="KW-0677">Repeat</keyword>
<dbReference type="Proteomes" id="UP001139333">
    <property type="component" value="Unassembled WGS sequence"/>
</dbReference>